<dbReference type="Proteomes" id="UP000291144">
    <property type="component" value="Unassembled WGS sequence"/>
</dbReference>
<dbReference type="SUPFAM" id="SSF55931">
    <property type="entry name" value="Glutamine synthetase/guanido kinase"/>
    <property type="match status" value="1"/>
</dbReference>
<name>A0A4R0JH67_9ACTN</name>
<dbReference type="RefSeq" id="WP_131367280.1">
    <property type="nucleotide sequence ID" value="NZ_SJKB01000037.1"/>
</dbReference>
<dbReference type="InterPro" id="IPR036651">
    <property type="entry name" value="Gln_synt_N_sf"/>
</dbReference>
<dbReference type="AlphaFoldDB" id="A0A4R0JH67"/>
<dbReference type="GO" id="GO:0006542">
    <property type="term" value="P:glutamine biosynthetic process"/>
    <property type="evidence" value="ECO:0007669"/>
    <property type="project" value="InterPro"/>
</dbReference>
<accession>A0A4R0JH67</accession>
<dbReference type="PANTHER" id="PTHR43785">
    <property type="entry name" value="GAMMA-GLUTAMYLPUTRESCINE SYNTHETASE"/>
    <property type="match status" value="1"/>
</dbReference>
<proteinExistence type="inferred from homology"/>
<reference evidence="6 7" key="1">
    <citation type="submission" date="2019-02" db="EMBL/GenBank/DDBJ databases">
        <title>Kribbella capetownensis sp. nov. and Kribbella speibonae sp. nov., isolated from soil.</title>
        <authorList>
            <person name="Curtis S.M."/>
            <person name="Norton I."/>
            <person name="Everest G.J."/>
            <person name="Meyers P.R."/>
        </authorList>
    </citation>
    <scope>NUCLEOTIDE SEQUENCE [LARGE SCALE GENOMIC DNA]</scope>
    <source>
        <strain evidence="6 7">NRRL B-24813</strain>
    </source>
</reference>
<evidence type="ECO:0000259" key="5">
    <source>
        <dbReference type="PROSITE" id="PS51987"/>
    </source>
</evidence>
<keyword evidence="2" id="KW-0436">Ligase</keyword>
<evidence type="ECO:0000256" key="3">
    <source>
        <dbReference type="PROSITE-ProRule" id="PRU01331"/>
    </source>
</evidence>
<protein>
    <submittedName>
        <fullName evidence="6">Glutamine synthetase</fullName>
    </submittedName>
</protein>
<sequence>MSVTDSLTPADPVNALLDGGLRMLITSMVDNAGITRAKTVPAARVRAAVRDGIGLSPVFALMCTDDAITTSPLVNGPVGDNRLIPDLRSVAPLGPDRRVFWAPADQLSQDHEPVDICQRSALRRQEERAVAAGLDVKLGFELEFTVFSGDADDPRVATIGPAYGVLAALKLEEFAVELLEALDAAGVPAEQLHPEYAQGQVEVALPPASPLAAADQSQLARLVVHRVARAHGLQVSFAPITVAGFVGNGAHIHFSASLGGRPFGDEGGPSEHGRQLMAGVLRELDGLTGVLAPSVVSADRRVPGNWAGAFACWGPENREAALRYVPGSVTSRPGSANFEIKIGDPSGNAYLSAASVLAAALNGLEQKAVLPDGLDRDPSTYPEADRPPRLPLTLQDALTALERSEVIRAALGDAIVEPFLAVRRHDAESLGELSLEDRVGALRWRY</sequence>
<dbReference type="GO" id="GO:0004356">
    <property type="term" value="F:glutamine synthetase activity"/>
    <property type="evidence" value="ECO:0007669"/>
    <property type="project" value="InterPro"/>
</dbReference>
<dbReference type="PANTHER" id="PTHR43785:SF12">
    <property type="entry name" value="TYPE-1 GLUTAMINE SYNTHETASE 2"/>
    <property type="match status" value="1"/>
</dbReference>
<comment type="caution">
    <text evidence="6">The sequence shown here is derived from an EMBL/GenBank/DDBJ whole genome shotgun (WGS) entry which is preliminary data.</text>
</comment>
<dbReference type="EMBL" id="SJKB01000037">
    <property type="protein sequence ID" value="TCC45480.1"/>
    <property type="molecule type" value="Genomic_DNA"/>
</dbReference>
<dbReference type="SMART" id="SM01230">
    <property type="entry name" value="Gln-synt_C"/>
    <property type="match status" value="1"/>
</dbReference>
<dbReference type="InterPro" id="IPR008146">
    <property type="entry name" value="Gln_synth_cat_dom"/>
</dbReference>
<dbReference type="Pfam" id="PF00120">
    <property type="entry name" value="Gln-synt_C"/>
    <property type="match status" value="1"/>
</dbReference>
<evidence type="ECO:0000313" key="7">
    <source>
        <dbReference type="Proteomes" id="UP000291144"/>
    </source>
</evidence>
<dbReference type="Gene3D" id="3.10.20.70">
    <property type="entry name" value="Glutamine synthetase, N-terminal domain"/>
    <property type="match status" value="1"/>
</dbReference>
<dbReference type="OrthoDB" id="3277468at2"/>
<organism evidence="6 7">
    <name type="scientific">Kribbella pittospori</name>
    <dbReference type="NCBI Taxonomy" id="722689"/>
    <lineage>
        <taxon>Bacteria</taxon>
        <taxon>Bacillati</taxon>
        <taxon>Actinomycetota</taxon>
        <taxon>Actinomycetes</taxon>
        <taxon>Propionibacteriales</taxon>
        <taxon>Kribbellaceae</taxon>
        <taxon>Kribbella</taxon>
    </lineage>
</organism>
<dbReference type="InterPro" id="IPR014746">
    <property type="entry name" value="Gln_synth/guanido_kin_cat_dom"/>
</dbReference>
<evidence type="ECO:0000313" key="6">
    <source>
        <dbReference type="EMBL" id="TCC45480.1"/>
    </source>
</evidence>
<gene>
    <name evidence="6" type="ORF">E0H73_44670</name>
</gene>
<dbReference type="Gene3D" id="3.30.590.10">
    <property type="entry name" value="Glutamine synthetase/guanido kinase, catalytic domain"/>
    <property type="match status" value="1"/>
</dbReference>
<evidence type="ECO:0000256" key="2">
    <source>
        <dbReference type="ARBA" id="ARBA00022598"/>
    </source>
</evidence>
<evidence type="ECO:0000256" key="1">
    <source>
        <dbReference type="ARBA" id="ARBA00009897"/>
    </source>
</evidence>
<keyword evidence="7" id="KW-1185">Reference proteome</keyword>
<dbReference type="PROSITE" id="PS51987">
    <property type="entry name" value="GS_CATALYTIC"/>
    <property type="match status" value="1"/>
</dbReference>
<feature type="domain" description="GS catalytic" evidence="5">
    <location>
        <begin position="118"/>
        <end position="446"/>
    </location>
</feature>
<comment type="similarity">
    <text evidence="1 3 4">Belongs to the glutamine synthetase family.</text>
</comment>
<evidence type="ECO:0000256" key="4">
    <source>
        <dbReference type="RuleBase" id="RU000384"/>
    </source>
</evidence>